<protein>
    <submittedName>
        <fullName evidence="1">2-hydroxyacyl-CoA dehydratase</fullName>
    </submittedName>
</protein>
<sequence length="155" mass="17460">MIKELCDKLAEPLRRQAEGERLDGLTELFGLWGAASLEAYERKRPNAWIGEFFPTEICAIFDLNPIHIEGLICLPVMEGASAEIIDRAVDYTLSRDSCTFQLGALAGIFDRILPEPEVMLRANHSCVGREKQFQSASMLYGKPYHYIDLPNHFVG</sequence>
<reference evidence="1" key="1">
    <citation type="submission" date="2020-07" db="EMBL/GenBank/DDBJ databases">
        <title>Huge and variable diversity of episymbiotic CPR bacteria and DPANN archaea in groundwater ecosystems.</title>
        <authorList>
            <person name="He C.Y."/>
            <person name="Keren R."/>
            <person name="Whittaker M."/>
            <person name="Farag I.F."/>
            <person name="Doudna J."/>
            <person name="Cate J.H.D."/>
            <person name="Banfield J.F."/>
        </authorList>
    </citation>
    <scope>NUCLEOTIDE SEQUENCE</scope>
    <source>
        <strain evidence="1">NC_groundwater_672_Ag_B-0.1um_62_36</strain>
    </source>
</reference>
<comment type="caution">
    <text evidence="1">The sequence shown here is derived from an EMBL/GenBank/DDBJ whole genome shotgun (WGS) entry which is preliminary data.</text>
</comment>
<accession>A0A932CQZ6</accession>
<dbReference type="EMBL" id="JACPRF010000407">
    <property type="protein sequence ID" value="MBI2877848.1"/>
    <property type="molecule type" value="Genomic_DNA"/>
</dbReference>
<gene>
    <name evidence="1" type="ORF">HYY20_13315</name>
</gene>
<dbReference type="InterPro" id="IPR010327">
    <property type="entry name" value="FldB/FldC_alpha/beta"/>
</dbReference>
<feature type="non-terminal residue" evidence="1">
    <location>
        <position position="155"/>
    </location>
</feature>
<evidence type="ECO:0000313" key="1">
    <source>
        <dbReference type="EMBL" id="MBI2877848.1"/>
    </source>
</evidence>
<dbReference type="AlphaFoldDB" id="A0A932CQZ6"/>
<dbReference type="Pfam" id="PF06050">
    <property type="entry name" value="HGD-D"/>
    <property type="match status" value="1"/>
</dbReference>
<organism evidence="1 2">
    <name type="scientific">Tectimicrobiota bacterium</name>
    <dbReference type="NCBI Taxonomy" id="2528274"/>
    <lineage>
        <taxon>Bacteria</taxon>
        <taxon>Pseudomonadati</taxon>
        <taxon>Nitrospinota/Tectimicrobiota group</taxon>
        <taxon>Candidatus Tectimicrobiota</taxon>
    </lineage>
</organism>
<name>A0A932CQZ6_UNCTE</name>
<proteinExistence type="predicted"/>
<evidence type="ECO:0000313" key="2">
    <source>
        <dbReference type="Proteomes" id="UP000769766"/>
    </source>
</evidence>
<dbReference type="Proteomes" id="UP000769766">
    <property type="component" value="Unassembled WGS sequence"/>
</dbReference>